<dbReference type="AlphaFoldDB" id="A0ABD7DCW7"/>
<evidence type="ECO:0000256" key="2">
    <source>
        <dbReference type="ARBA" id="ARBA00022692"/>
    </source>
</evidence>
<name>A0ABD7DCW7_BACCE</name>
<reference evidence="7 8" key="1">
    <citation type="submission" date="2021-02" db="EMBL/GenBank/DDBJ databases">
        <title>Bacillus cereus VKM B-370.</title>
        <authorList>
            <person name="Kazantseva O.A."/>
            <person name="Piligrimova E.G."/>
            <person name="Buzikov R.M."/>
            <person name="Shadrin A.M."/>
        </authorList>
    </citation>
    <scope>NUCLEOTIDE SEQUENCE [LARGE SCALE GENOMIC DNA]</scope>
    <source>
        <strain evidence="7 8">VKM B-370</strain>
    </source>
</reference>
<feature type="transmembrane region" description="Helical" evidence="5">
    <location>
        <begin position="225"/>
        <end position="243"/>
    </location>
</feature>
<feature type="transmembrane region" description="Helical" evidence="5">
    <location>
        <begin position="302"/>
        <end position="325"/>
    </location>
</feature>
<evidence type="ECO:0000313" key="8">
    <source>
        <dbReference type="Proteomes" id="UP000663613"/>
    </source>
</evidence>
<feature type="transmembrane region" description="Helical" evidence="5">
    <location>
        <begin position="337"/>
        <end position="354"/>
    </location>
</feature>
<evidence type="ECO:0000256" key="3">
    <source>
        <dbReference type="ARBA" id="ARBA00022989"/>
    </source>
</evidence>
<feature type="transmembrane region" description="Helical" evidence="5">
    <location>
        <begin position="178"/>
        <end position="194"/>
    </location>
</feature>
<comment type="subcellular location">
    <subcellularLocation>
        <location evidence="1">Membrane</location>
        <topology evidence="1">Multi-pass membrane protein</topology>
    </subcellularLocation>
</comment>
<feature type="transmembrane region" description="Helical" evidence="5">
    <location>
        <begin position="128"/>
        <end position="145"/>
    </location>
</feature>
<feature type="transmembrane region" description="Helical" evidence="5">
    <location>
        <begin position="103"/>
        <end position="121"/>
    </location>
</feature>
<keyword evidence="7" id="KW-0436">Ligase</keyword>
<dbReference type="EMBL" id="CP070339">
    <property type="protein sequence ID" value="QRY14392.1"/>
    <property type="molecule type" value="Genomic_DNA"/>
</dbReference>
<dbReference type="Pfam" id="PF04932">
    <property type="entry name" value="Wzy_C"/>
    <property type="match status" value="1"/>
</dbReference>
<dbReference type="InterPro" id="IPR051533">
    <property type="entry name" value="WaaL-like"/>
</dbReference>
<evidence type="ECO:0000256" key="4">
    <source>
        <dbReference type="ARBA" id="ARBA00023136"/>
    </source>
</evidence>
<protein>
    <submittedName>
        <fullName evidence="7">O-antigen ligase family protein</fullName>
    </submittedName>
</protein>
<feature type="transmembrane region" description="Helical" evidence="5">
    <location>
        <begin position="80"/>
        <end position="97"/>
    </location>
</feature>
<dbReference type="Proteomes" id="UP000663613">
    <property type="component" value="Chromosome"/>
</dbReference>
<feature type="domain" description="O-antigen ligase-related" evidence="6">
    <location>
        <begin position="183"/>
        <end position="317"/>
    </location>
</feature>
<dbReference type="PANTHER" id="PTHR37422">
    <property type="entry name" value="TEICHURONIC ACID BIOSYNTHESIS PROTEIN TUAE"/>
    <property type="match status" value="1"/>
</dbReference>
<feature type="transmembrane region" description="Helical" evidence="5">
    <location>
        <begin position="157"/>
        <end position="173"/>
    </location>
</feature>
<evidence type="ECO:0000313" key="7">
    <source>
        <dbReference type="EMBL" id="QRY14392.1"/>
    </source>
</evidence>
<dbReference type="GO" id="GO:0016874">
    <property type="term" value="F:ligase activity"/>
    <property type="evidence" value="ECO:0007669"/>
    <property type="project" value="UniProtKB-KW"/>
</dbReference>
<evidence type="ECO:0000259" key="6">
    <source>
        <dbReference type="Pfam" id="PF04932"/>
    </source>
</evidence>
<dbReference type="RefSeq" id="WP_016078187.1">
    <property type="nucleotide sequence ID" value="NZ_CP070339.1"/>
</dbReference>
<evidence type="ECO:0000256" key="1">
    <source>
        <dbReference type="ARBA" id="ARBA00004141"/>
    </source>
</evidence>
<gene>
    <name evidence="7" type="ORF">JTF64_20705</name>
</gene>
<feature type="transmembrane region" description="Helical" evidence="5">
    <location>
        <begin position="21"/>
        <end position="42"/>
    </location>
</feature>
<feature type="transmembrane region" description="Helical" evidence="5">
    <location>
        <begin position="200"/>
        <end position="218"/>
    </location>
</feature>
<keyword evidence="2 5" id="KW-0812">Transmembrane</keyword>
<proteinExistence type="predicted"/>
<dbReference type="InterPro" id="IPR007016">
    <property type="entry name" value="O-antigen_ligase-rel_domated"/>
</dbReference>
<feature type="transmembrane region" description="Helical" evidence="5">
    <location>
        <begin position="360"/>
        <end position="377"/>
    </location>
</feature>
<keyword evidence="4 5" id="KW-0472">Membrane</keyword>
<dbReference type="PANTHER" id="PTHR37422:SF17">
    <property type="entry name" value="O-ANTIGEN LIGASE"/>
    <property type="match status" value="1"/>
</dbReference>
<evidence type="ECO:0000256" key="5">
    <source>
        <dbReference type="SAM" id="Phobius"/>
    </source>
</evidence>
<feature type="transmembrane region" description="Helical" evidence="5">
    <location>
        <begin position="48"/>
        <end position="68"/>
    </location>
</feature>
<organism evidence="7 8">
    <name type="scientific">Bacillus cereus</name>
    <dbReference type="NCBI Taxonomy" id="1396"/>
    <lineage>
        <taxon>Bacteria</taxon>
        <taxon>Bacillati</taxon>
        <taxon>Bacillota</taxon>
        <taxon>Bacilli</taxon>
        <taxon>Bacillales</taxon>
        <taxon>Bacillaceae</taxon>
        <taxon>Bacillus</taxon>
        <taxon>Bacillus cereus group</taxon>
    </lineage>
</organism>
<accession>A0ABD7DCW7</accession>
<dbReference type="GO" id="GO:0016020">
    <property type="term" value="C:membrane"/>
    <property type="evidence" value="ECO:0007669"/>
    <property type="project" value="UniProtKB-SubCell"/>
</dbReference>
<keyword evidence="3 5" id="KW-1133">Transmembrane helix</keyword>
<sequence length="380" mass="43977">MDIKKNSKGSWISDSERRYRMMLNIVTTSYAFIFFAIFLLTWYKVSFFNLFSGISFILFLANIALMAMHLPLLISKQINVFIFNVILLVLMLLNSIFSNSNLGSSMVLFNLVIMLTIFRFFNLNEKSLKIISIVMLFYFLFYCFLQEELFNTNSKGYIVLLTYIYSVFYLSTLRLGKVIVPIVTFVAFYSIQITDSRGALLGLILFILLAYFIPSRIWGKKKFLVILNTLLTLGSIVFVYIYINLWENRFNISLEFFDKPLFTGREAIWTELFYSFKEHPIVGLGSNYDIVSYGNLNIHNSMFNILVIYGIPVFFMVMLLICKSIINLSNEIVNNNISRIAISGFYGVLIVGFFETNLIWASNIFPALFLIAIAYSTRKS</sequence>